<protein>
    <submittedName>
        <fullName evidence="1">Serine hydrolase</fullName>
    </submittedName>
</protein>
<comment type="caution">
    <text evidence="1">The sequence shown here is derived from an EMBL/GenBank/DDBJ whole genome shotgun (WGS) entry which is preliminary data.</text>
</comment>
<dbReference type="OrthoDB" id="9793489at2"/>
<dbReference type="Gene3D" id="3.40.710.10">
    <property type="entry name" value="DD-peptidase/beta-lactamase superfamily"/>
    <property type="match status" value="1"/>
</dbReference>
<evidence type="ECO:0000313" key="2">
    <source>
        <dbReference type="Proteomes" id="UP000321938"/>
    </source>
</evidence>
<reference evidence="1 2" key="1">
    <citation type="submission" date="2019-08" db="EMBL/GenBank/DDBJ databases">
        <title>Genome of Psychroserpens burtonensis ACAM 167.</title>
        <authorList>
            <person name="Bowman J.P."/>
        </authorList>
    </citation>
    <scope>NUCLEOTIDE SEQUENCE [LARGE SCALE GENOMIC DNA]</scope>
    <source>
        <strain evidence="1 2">ACAM 167</strain>
    </source>
</reference>
<proteinExistence type="predicted"/>
<dbReference type="InterPro" id="IPR012338">
    <property type="entry name" value="Beta-lactam/transpept-like"/>
</dbReference>
<evidence type="ECO:0000313" key="1">
    <source>
        <dbReference type="EMBL" id="TXE18410.1"/>
    </source>
</evidence>
<dbReference type="SUPFAM" id="SSF56601">
    <property type="entry name" value="beta-lactamase/transpeptidase-like"/>
    <property type="match status" value="1"/>
</dbReference>
<keyword evidence="2" id="KW-1185">Reference proteome</keyword>
<dbReference type="EMBL" id="VOSB01000008">
    <property type="protein sequence ID" value="TXE18410.1"/>
    <property type="molecule type" value="Genomic_DNA"/>
</dbReference>
<name>A0A5C7BD30_9FLAO</name>
<dbReference type="Proteomes" id="UP000321938">
    <property type="component" value="Unassembled WGS sequence"/>
</dbReference>
<organism evidence="1 2">
    <name type="scientific">Psychroserpens burtonensis</name>
    <dbReference type="NCBI Taxonomy" id="49278"/>
    <lineage>
        <taxon>Bacteria</taxon>
        <taxon>Pseudomonadati</taxon>
        <taxon>Bacteroidota</taxon>
        <taxon>Flavobacteriia</taxon>
        <taxon>Flavobacteriales</taxon>
        <taxon>Flavobacteriaceae</taxon>
        <taxon>Psychroserpens</taxon>
    </lineage>
</organism>
<dbReference type="GO" id="GO:0016787">
    <property type="term" value="F:hydrolase activity"/>
    <property type="evidence" value="ECO:0007669"/>
    <property type="project" value="UniProtKB-KW"/>
</dbReference>
<gene>
    <name evidence="1" type="ORF">ES692_06490</name>
</gene>
<dbReference type="AlphaFoldDB" id="A0A5C7BD30"/>
<keyword evidence="1" id="KW-0378">Hydrolase</keyword>
<sequence>MFSLASISKQFTSAVIWTLTKDGKLSLDNTILQFFPSFPEHGTYKLYYFSINY</sequence>
<accession>A0A5C7BD30</accession>